<dbReference type="PANTHER" id="PTHR43581:SF4">
    <property type="entry name" value="ATP_GTP PHOSPHATASE"/>
    <property type="match status" value="1"/>
</dbReference>
<proteinExistence type="predicted"/>
<dbReference type="RefSeq" id="WP_345145095.1">
    <property type="nucleotide sequence ID" value="NZ_BAABDU010000004.1"/>
</dbReference>
<feature type="domain" description="Endonuclease GajA/Old nuclease/RecF-like AAA" evidence="1">
    <location>
        <begin position="3"/>
        <end position="387"/>
    </location>
</feature>
<dbReference type="InterPro" id="IPR041685">
    <property type="entry name" value="AAA_GajA/Old/RecF-like"/>
</dbReference>
<dbReference type="Gene3D" id="3.40.50.300">
    <property type="entry name" value="P-loop containing nucleotide triphosphate hydrolases"/>
    <property type="match status" value="2"/>
</dbReference>
<name>A0ABP7GMZ8_9FLAO</name>
<evidence type="ECO:0000259" key="1">
    <source>
        <dbReference type="Pfam" id="PF13175"/>
    </source>
</evidence>
<gene>
    <name evidence="2" type="ORF">GCM10022423_26650</name>
</gene>
<dbReference type="SUPFAM" id="SSF52540">
    <property type="entry name" value="P-loop containing nucleoside triphosphate hydrolases"/>
    <property type="match status" value="1"/>
</dbReference>
<dbReference type="InterPro" id="IPR027417">
    <property type="entry name" value="P-loop_NTPase"/>
</dbReference>
<comment type="caution">
    <text evidence="2">The sequence shown here is derived from an EMBL/GenBank/DDBJ whole genome shotgun (WGS) entry which is preliminary data.</text>
</comment>
<evidence type="ECO:0000313" key="3">
    <source>
        <dbReference type="Proteomes" id="UP001500748"/>
    </source>
</evidence>
<dbReference type="Proteomes" id="UP001500748">
    <property type="component" value="Unassembled WGS sequence"/>
</dbReference>
<accession>A0ABP7GMZ8</accession>
<reference evidence="3" key="1">
    <citation type="journal article" date="2019" name="Int. J. Syst. Evol. Microbiol.">
        <title>The Global Catalogue of Microorganisms (GCM) 10K type strain sequencing project: providing services to taxonomists for standard genome sequencing and annotation.</title>
        <authorList>
            <consortium name="The Broad Institute Genomics Platform"/>
            <consortium name="The Broad Institute Genome Sequencing Center for Infectious Disease"/>
            <person name="Wu L."/>
            <person name="Ma J."/>
        </authorList>
    </citation>
    <scope>NUCLEOTIDE SEQUENCE [LARGE SCALE GENOMIC DNA]</scope>
    <source>
        <strain evidence="3">JCM 17337</strain>
    </source>
</reference>
<sequence>MIKITEIHIKGFKETNREVNIIFSKEPITVIYGENGSGKTTFLKIIYAIFNKDDSYLLEENVKEVKITYLLDQKKTKLNTIKIIGKKVDWGDNIKDLINETSILFGVNRGVIQNFSEEDESLHSKYTSIKWSDYYYLLDHNKKPTKKNKNLFSEDWDTANHISVDFIGINQIEESIIKQFRAGQRATSDKVKNAFFNTISNAVDIEMEQANYDLPVDFNERIEKKRNVLISLVEKLDKSGLQKKLLNYLDKQNPSSEIEGSKIFRVLLINILGKVEEENVELKSISKLIEIFNSHLYRNKRLIVTEEETFIEISKNNIHNLNKLSSGERHLLTFLTLFLIMGRNRSFFIIDEPEISLNMVWQRELIPLLSELSPDSQIIVATHSPSISHKNSNYLVKLV</sequence>
<dbReference type="Pfam" id="PF13175">
    <property type="entry name" value="AAA_15"/>
    <property type="match status" value="1"/>
</dbReference>
<dbReference type="InterPro" id="IPR051396">
    <property type="entry name" value="Bact_Antivir_Def_Nuclease"/>
</dbReference>
<evidence type="ECO:0000313" key="2">
    <source>
        <dbReference type="EMBL" id="GAA3771283.1"/>
    </source>
</evidence>
<protein>
    <submittedName>
        <fullName evidence="2">AAA family ATPase</fullName>
    </submittedName>
</protein>
<keyword evidence="3" id="KW-1185">Reference proteome</keyword>
<organism evidence="2 3">
    <name type="scientific">Flavobacterium ginsengiterrae</name>
    <dbReference type="NCBI Taxonomy" id="871695"/>
    <lineage>
        <taxon>Bacteria</taxon>
        <taxon>Pseudomonadati</taxon>
        <taxon>Bacteroidota</taxon>
        <taxon>Flavobacteriia</taxon>
        <taxon>Flavobacteriales</taxon>
        <taxon>Flavobacteriaceae</taxon>
        <taxon>Flavobacterium</taxon>
    </lineage>
</organism>
<dbReference type="PANTHER" id="PTHR43581">
    <property type="entry name" value="ATP/GTP PHOSPHATASE"/>
    <property type="match status" value="1"/>
</dbReference>
<dbReference type="EMBL" id="BAABDU010000004">
    <property type="protein sequence ID" value="GAA3771283.1"/>
    <property type="molecule type" value="Genomic_DNA"/>
</dbReference>